<dbReference type="EMBL" id="KB932202">
    <property type="protein sequence ID" value="KCV71986.1"/>
    <property type="molecule type" value="Genomic_DNA"/>
</dbReference>
<keyword evidence="1" id="KW-0175">Coiled coil</keyword>
<feature type="compositionally biased region" description="Gly residues" evidence="2">
    <location>
        <begin position="77"/>
        <end position="88"/>
    </location>
</feature>
<evidence type="ECO:0000313" key="3">
    <source>
        <dbReference type="EMBL" id="KCV71986.1"/>
    </source>
</evidence>
<sequence>MTSTEVEALLRERDRQARQLNVLRSHILEREEATTRELVALRDEVARLQADNDRLAADAASSSIKLSLTASPPGSPGLAGTGASGGSASGQPASPVAPEGPALDLMYELVPFDRSHGGHLAGWFAAGMPAGPLAALHSTPLGRSLHRWMADALAKSDILTRQVETLLGESQRQMLAAEAARKDLVARHQALLHEQSLTQDNIQAAMEAREAERAIEIERLEGRLADMQLVLSKRNHDLSEKDDLISELQHRLDRLEADAAALAPAAGDPEPGPGPGVTPPPAVDMLSHSFLRRLYPDAAERGLQDRLLVLRDLVIEYLLLTGQDFFPRYGTAGGVLPLSPADPTAVSLDHLRLDHLSEEERLRRGRHRMRAIADQLDLSATERELLFLRAPPGGPAPAQCRTALALVAGMEHTCEAPEAGAGSSPPPGAGCVRCHFAAHPDLYAASCVDPQCPACYPAGDVGALRPAPRPAGPGTDAGTRPGPDRAPGVAADRPLGGRAPSGAGPSAADPGLAGAGAATGGRFGFLRRWLPWSSGPAAGDAAPREPSMAEQWVHFLLQEVEKTELQQAGTPAGPGPADGGTPPKPAIPPA</sequence>
<accession>A0A058ZDG8</accession>
<feature type="coiled-coil region" evidence="1">
    <location>
        <begin position="31"/>
        <end position="58"/>
    </location>
</feature>
<name>A0A058ZDG8_FONAL</name>
<feature type="compositionally biased region" description="Low complexity" evidence="2">
    <location>
        <begin position="493"/>
        <end position="512"/>
    </location>
</feature>
<feature type="region of interest" description="Disordered" evidence="2">
    <location>
        <begin position="559"/>
        <end position="590"/>
    </location>
</feature>
<evidence type="ECO:0000256" key="1">
    <source>
        <dbReference type="SAM" id="Coils"/>
    </source>
</evidence>
<dbReference type="Proteomes" id="UP000030693">
    <property type="component" value="Unassembled WGS sequence"/>
</dbReference>
<feature type="region of interest" description="Disordered" evidence="2">
    <location>
        <begin position="67"/>
        <end position="99"/>
    </location>
</feature>
<feature type="region of interest" description="Disordered" evidence="2">
    <location>
        <begin position="264"/>
        <end position="283"/>
    </location>
</feature>
<feature type="compositionally biased region" description="Low complexity" evidence="2">
    <location>
        <begin position="466"/>
        <end position="479"/>
    </location>
</feature>
<feature type="compositionally biased region" description="Pro residues" evidence="2">
    <location>
        <begin position="270"/>
        <end position="282"/>
    </location>
</feature>
<proteinExistence type="predicted"/>
<organism evidence="3">
    <name type="scientific">Fonticula alba</name>
    <name type="common">Slime mold</name>
    <dbReference type="NCBI Taxonomy" id="691883"/>
    <lineage>
        <taxon>Eukaryota</taxon>
        <taxon>Rotosphaerida</taxon>
        <taxon>Fonticulaceae</taxon>
        <taxon>Fonticula</taxon>
    </lineage>
</organism>
<protein>
    <submittedName>
        <fullName evidence="3">Uncharacterized protein</fullName>
    </submittedName>
</protein>
<dbReference type="RefSeq" id="XP_009493564.1">
    <property type="nucleotide sequence ID" value="XM_009495289.1"/>
</dbReference>
<dbReference type="AlphaFoldDB" id="A0A058ZDG8"/>
<gene>
    <name evidence="3" type="ORF">H696_01393</name>
</gene>
<keyword evidence="4" id="KW-1185">Reference proteome</keyword>
<evidence type="ECO:0000256" key="2">
    <source>
        <dbReference type="SAM" id="MobiDB-lite"/>
    </source>
</evidence>
<dbReference type="GeneID" id="20526118"/>
<reference evidence="3" key="1">
    <citation type="submission" date="2013-04" db="EMBL/GenBank/DDBJ databases">
        <title>The Genome Sequence of Fonticula alba ATCC 38817.</title>
        <authorList>
            <consortium name="The Broad Institute Genomics Platform"/>
            <person name="Russ C."/>
            <person name="Cuomo C."/>
            <person name="Burger G."/>
            <person name="Gray M.W."/>
            <person name="Holland P.W.H."/>
            <person name="King N."/>
            <person name="Lang F.B.F."/>
            <person name="Roger A.J."/>
            <person name="Ruiz-Trillo I."/>
            <person name="Brown M."/>
            <person name="Walker B."/>
            <person name="Young S."/>
            <person name="Zeng Q."/>
            <person name="Gargeya S."/>
            <person name="Fitzgerald M."/>
            <person name="Haas B."/>
            <person name="Abouelleil A."/>
            <person name="Allen A.W."/>
            <person name="Alvarado L."/>
            <person name="Arachchi H.M."/>
            <person name="Berlin A.M."/>
            <person name="Chapman S.B."/>
            <person name="Gainer-Dewar J."/>
            <person name="Goldberg J."/>
            <person name="Griggs A."/>
            <person name="Gujja S."/>
            <person name="Hansen M."/>
            <person name="Howarth C."/>
            <person name="Imamovic A."/>
            <person name="Ireland A."/>
            <person name="Larimer J."/>
            <person name="McCowan C."/>
            <person name="Murphy C."/>
            <person name="Pearson M."/>
            <person name="Poon T.W."/>
            <person name="Priest M."/>
            <person name="Roberts A."/>
            <person name="Saif S."/>
            <person name="Shea T."/>
            <person name="Sisk P."/>
            <person name="Sykes S."/>
            <person name="Wortman J."/>
            <person name="Nusbaum C."/>
            <person name="Birren B."/>
        </authorList>
    </citation>
    <scope>NUCLEOTIDE SEQUENCE [LARGE SCALE GENOMIC DNA]</scope>
    <source>
        <strain evidence="3">ATCC 38817</strain>
    </source>
</reference>
<evidence type="ECO:0000313" key="4">
    <source>
        <dbReference type="Proteomes" id="UP000030693"/>
    </source>
</evidence>
<feature type="region of interest" description="Disordered" evidence="2">
    <location>
        <begin position="466"/>
        <end position="515"/>
    </location>
</feature>